<dbReference type="GO" id="GO:0003729">
    <property type="term" value="F:mRNA binding"/>
    <property type="evidence" value="ECO:0007669"/>
    <property type="project" value="TreeGrafter"/>
</dbReference>
<feature type="region of interest" description="Disordered" evidence="6">
    <location>
        <begin position="566"/>
        <end position="589"/>
    </location>
</feature>
<feature type="domain" description="RRM" evidence="7">
    <location>
        <begin position="528"/>
        <end position="661"/>
    </location>
</feature>
<feature type="compositionally biased region" description="Basic and acidic residues" evidence="6">
    <location>
        <begin position="242"/>
        <end position="252"/>
    </location>
</feature>
<keyword evidence="9" id="KW-1185">Reference proteome</keyword>
<feature type="compositionally biased region" description="Polar residues" evidence="6">
    <location>
        <begin position="232"/>
        <end position="241"/>
    </location>
</feature>
<dbReference type="Pfam" id="PF00076">
    <property type="entry name" value="RRM_1"/>
    <property type="match status" value="3"/>
</dbReference>
<evidence type="ECO:0000256" key="2">
    <source>
        <dbReference type="ARBA" id="ARBA00022737"/>
    </source>
</evidence>
<evidence type="ECO:0000256" key="6">
    <source>
        <dbReference type="SAM" id="MobiDB-lite"/>
    </source>
</evidence>
<evidence type="ECO:0000313" key="9">
    <source>
        <dbReference type="Proteomes" id="UP000829685"/>
    </source>
</evidence>
<feature type="region of interest" description="Disordered" evidence="6">
    <location>
        <begin position="112"/>
        <end position="153"/>
    </location>
</feature>
<feature type="compositionally biased region" description="Basic and acidic residues" evidence="6">
    <location>
        <begin position="567"/>
        <end position="585"/>
    </location>
</feature>
<accession>A0A9Q0AHD6</accession>
<feature type="compositionally biased region" description="Gly residues" evidence="6">
    <location>
        <begin position="710"/>
        <end position="727"/>
    </location>
</feature>
<keyword evidence="2" id="KW-0677">Repeat</keyword>
<feature type="domain" description="RRM" evidence="7">
    <location>
        <begin position="354"/>
        <end position="455"/>
    </location>
</feature>
<evidence type="ECO:0000256" key="1">
    <source>
        <dbReference type="ARBA" id="ARBA00004123"/>
    </source>
</evidence>
<dbReference type="InterPro" id="IPR051945">
    <property type="entry name" value="RRM_MRD1_RNA_proc_ribogen"/>
</dbReference>
<dbReference type="InterPro" id="IPR034809">
    <property type="entry name" value="Nop4_RRM4"/>
</dbReference>
<dbReference type="GO" id="GO:0005730">
    <property type="term" value="C:nucleolus"/>
    <property type="evidence" value="ECO:0007669"/>
    <property type="project" value="TreeGrafter"/>
</dbReference>
<dbReference type="OrthoDB" id="267048at2759"/>
<dbReference type="PANTHER" id="PTHR48039:SF5">
    <property type="entry name" value="RNA-BINDING PROTEIN 28"/>
    <property type="match status" value="1"/>
</dbReference>
<feature type="compositionally biased region" description="Basic and acidic residues" evidence="6">
    <location>
        <begin position="8"/>
        <end position="21"/>
    </location>
</feature>
<name>A0A9Q0AHD6_9PEZI</name>
<evidence type="ECO:0000313" key="8">
    <source>
        <dbReference type="EMBL" id="KAI1848770.1"/>
    </source>
</evidence>
<dbReference type="EMBL" id="JAFIMR010000083">
    <property type="protein sequence ID" value="KAI1848770.1"/>
    <property type="molecule type" value="Genomic_DNA"/>
</dbReference>
<dbReference type="AlphaFoldDB" id="A0A9Q0AHD6"/>
<feature type="region of interest" description="Disordered" evidence="6">
    <location>
        <begin position="1"/>
        <end position="47"/>
    </location>
</feature>
<dbReference type="InterPro" id="IPR034808">
    <property type="entry name" value="Nop4p_RRM3"/>
</dbReference>
<evidence type="ECO:0000259" key="7">
    <source>
        <dbReference type="PROSITE" id="PS50102"/>
    </source>
</evidence>
<dbReference type="FunFam" id="3.30.70.330:FF:000406">
    <property type="entry name" value="Related to Nucleolar protein NOP4"/>
    <property type="match status" value="1"/>
</dbReference>
<dbReference type="InterPro" id="IPR000504">
    <property type="entry name" value="RRM_dom"/>
</dbReference>
<feature type="domain" description="RRM" evidence="7">
    <location>
        <begin position="50"/>
        <end position="128"/>
    </location>
</feature>
<reference evidence="8" key="1">
    <citation type="submission" date="2021-03" db="EMBL/GenBank/DDBJ databases">
        <title>Revisited historic fungal species revealed as producer of novel bioactive compounds through whole genome sequencing and comparative genomics.</title>
        <authorList>
            <person name="Vignolle G.A."/>
            <person name="Hochenegger N."/>
            <person name="Mach R.L."/>
            <person name="Mach-Aigner A.R."/>
            <person name="Javad Rahimi M."/>
            <person name="Salim K.A."/>
            <person name="Chan C.M."/>
            <person name="Lim L.B.L."/>
            <person name="Cai F."/>
            <person name="Druzhinina I.S."/>
            <person name="U'Ren J.M."/>
            <person name="Derntl C."/>
        </authorList>
    </citation>
    <scope>NUCLEOTIDE SEQUENCE</scope>
    <source>
        <strain evidence="8">TUCIM 5799</strain>
    </source>
</reference>
<protein>
    <recommendedName>
        <fullName evidence="7">RRM domain-containing protein</fullName>
    </recommendedName>
</protein>
<proteinExistence type="predicted"/>
<dbReference type="PROSITE" id="PS50102">
    <property type="entry name" value="RRM"/>
    <property type="match status" value="4"/>
</dbReference>
<sequence>MAGPTKRRRDDGDDAELKKPDQPPTPASAQADDTEAKQPSSKRARVEAGKSLFVRSLPPSATDESLADFFSQHFPVKNALVVTDPATKQSRGYGFVVFTDAQDAVDARERLNGQKFDGRPINIDVAKSRDRKPGADTSQKDQRHAAEREARKPPKLIVRNLPWSIKKPDQLAALFRAYGKIIYCDLPQDKGKLSGFGFVTMKRKGAERAIEAVNGKVVDGRPLAVDWAVSKSEWTTQQQKEQAQDKAVSKSDKKAKKTKAANENDGSKETEDGEGDDKEKDENEDEDEDEEEDEDLRNFMKNFGDKLEDEEDSAAEDNELDPEGDDASDSDGDASNDEGDSDPAPKPLVTDNSSTIFIRNLPFSTTDPELKAHFESFGPVRYARVVMDRATDRPAGTGFVNFASLDDAKKCLRGAPRPRPADAFGKRSILQDESADQAGLYTLDGRVLQVSQAVSKDEATKLTEEGITARGGKDKDKRRLYLLAEGTISNDSPLYALLSPSEIKIREDSAAQRKKQIQSNPSLHLSLTRLAVRNIPRDLDSKALKALAREAVVGFATDVKGGRRQPLSKEEIVRGGEEDREAEHKRKEKGRGVVKQVKIVFENREGSKVTEGDGAGRSRGYGFIEYYSHRPALMALRWLNGHAVKNAAGKSHRLIVEFAIENAQVVARRNDRQTKFQHNASSDTNAQGQGRPQWRADGARSHGGRDGRKPGGPGKGAFGSRGQGAGQGPDKAVPEADGKDSKRKNAIRDTLEQKIIGRKRVMRKKKANARGKA</sequence>
<dbReference type="PANTHER" id="PTHR48039">
    <property type="entry name" value="RNA-BINDING MOTIF PROTEIN 14B"/>
    <property type="match status" value="1"/>
</dbReference>
<dbReference type="InterPro" id="IPR035979">
    <property type="entry name" value="RBD_domain_sf"/>
</dbReference>
<organism evidence="8 9">
    <name type="scientific">Neoarthrinium moseri</name>
    <dbReference type="NCBI Taxonomy" id="1658444"/>
    <lineage>
        <taxon>Eukaryota</taxon>
        <taxon>Fungi</taxon>
        <taxon>Dikarya</taxon>
        <taxon>Ascomycota</taxon>
        <taxon>Pezizomycotina</taxon>
        <taxon>Sordariomycetes</taxon>
        <taxon>Xylariomycetidae</taxon>
        <taxon>Amphisphaeriales</taxon>
        <taxon>Apiosporaceae</taxon>
        <taxon>Neoarthrinium</taxon>
    </lineage>
</organism>
<gene>
    <name evidence="8" type="ORF">JX265_013770</name>
</gene>
<keyword evidence="3 5" id="KW-0694">RNA-binding</keyword>
<dbReference type="CDD" id="cd12677">
    <property type="entry name" value="RRM4_Nop4p"/>
    <property type="match status" value="1"/>
</dbReference>
<dbReference type="Proteomes" id="UP000829685">
    <property type="component" value="Unassembled WGS sequence"/>
</dbReference>
<evidence type="ECO:0000256" key="4">
    <source>
        <dbReference type="ARBA" id="ARBA00023242"/>
    </source>
</evidence>
<feature type="compositionally biased region" description="Basic and acidic residues" evidence="6">
    <location>
        <begin position="260"/>
        <end position="270"/>
    </location>
</feature>
<feature type="region of interest" description="Disordered" evidence="6">
    <location>
        <begin position="674"/>
        <end position="773"/>
    </location>
</feature>
<feature type="compositionally biased region" description="Basic residues" evidence="6">
    <location>
        <begin position="756"/>
        <end position="773"/>
    </location>
</feature>
<dbReference type="Gene3D" id="3.30.70.330">
    <property type="match status" value="4"/>
</dbReference>
<dbReference type="SMART" id="SM00360">
    <property type="entry name" value="RRM"/>
    <property type="match status" value="4"/>
</dbReference>
<feature type="compositionally biased region" description="Acidic residues" evidence="6">
    <location>
        <begin position="282"/>
        <end position="295"/>
    </location>
</feature>
<dbReference type="CDD" id="cd12676">
    <property type="entry name" value="RRM3_Nop4p"/>
    <property type="match status" value="1"/>
</dbReference>
<feature type="compositionally biased region" description="Acidic residues" evidence="6">
    <location>
        <begin position="307"/>
        <end position="341"/>
    </location>
</feature>
<evidence type="ECO:0000256" key="3">
    <source>
        <dbReference type="ARBA" id="ARBA00022884"/>
    </source>
</evidence>
<feature type="domain" description="RRM" evidence="7">
    <location>
        <begin position="154"/>
        <end position="230"/>
    </location>
</feature>
<dbReference type="SUPFAM" id="SSF54928">
    <property type="entry name" value="RNA-binding domain, RBD"/>
    <property type="match status" value="4"/>
</dbReference>
<feature type="compositionally biased region" description="Basic and acidic residues" evidence="6">
    <location>
        <begin position="126"/>
        <end position="152"/>
    </location>
</feature>
<feature type="region of interest" description="Disordered" evidence="6">
    <location>
        <begin position="231"/>
        <end position="353"/>
    </location>
</feature>
<keyword evidence="4" id="KW-0539">Nucleus</keyword>
<comment type="caution">
    <text evidence="8">The sequence shown here is derived from an EMBL/GenBank/DDBJ whole genome shotgun (WGS) entry which is preliminary data.</text>
</comment>
<evidence type="ECO:0000256" key="5">
    <source>
        <dbReference type="PROSITE-ProRule" id="PRU00176"/>
    </source>
</evidence>
<comment type="subcellular location">
    <subcellularLocation>
        <location evidence="1">Nucleus</location>
    </subcellularLocation>
</comment>
<feature type="compositionally biased region" description="Polar residues" evidence="6">
    <location>
        <begin position="676"/>
        <end position="690"/>
    </location>
</feature>
<feature type="compositionally biased region" description="Basic and acidic residues" evidence="6">
    <location>
        <begin position="697"/>
        <end position="709"/>
    </location>
</feature>
<dbReference type="InterPro" id="IPR012677">
    <property type="entry name" value="Nucleotide-bd_a/b_plait_sf"/>
</dbReference>